<dbReference type="AlphaFoldDB" id="W0RM41"/>
<keyword evidence="1 4" id="KW-0963">Cytoplasm</keyword>
<dbReference type="CDD" id="cd00003">
    <property type="entry name" value="PNPsynthase"/>
    <property type="match status" value="1"/>
</dbReference>
<dbReference type="EMBL" id="CP007128">
    <property type="protein sequence ID" value="AHG90508.1"/>
    <property type="molecule type" value="Genomic_DNA"/>
</dbReference>
<dbReference type="EC" id="2.6.99.2" evidence="4 5"/>
<comment type="subcellular location">
    <subcellularLocation>
        <location evidence="4">Cytoplasm</location>
    </subcellularLocation>
</comment>
<comment type="catalytic activity">
    <reaction evidence="4">
        <text>3-amino-2-oxopropyl phosphate + 1-deoxy-D-xylulose 5-phosphate = pyridoxine 5'-phosphate + phosphate + 2 H2O + H(+)</text>
        <dbReference type="Rhea" id="RHEA:15265"/>
        <dbReference type="ChEBI" id="CHEBI:15377"/>
        <dbReference type="ChEBI" id="CHEBI:15378"/>
        <dbReference type="ChEBI" id="CHEBI:43474"/>
        <dbReference type="ChEBI" id="CHEBI:57279"/>
        <dbReference type="ChEBI" id="CHEBI:57792"/>
        <dbReference type="ChEBI" id="CHEBI:58589"/>
        <dbReference type="EC" id="2.6.99.2"/>
    </reaction>
</comment>
<dbReference type="UniPathway" id="UPA00244">
    <property type="reaction ID" value="UER00313"/>
</dbReference>
<dbReference type="Pfam" id="PF03740">
    <property type="entry name" value="PdxJ"/>
    <property type="match status" value="1"/>
</dbReference>
<feature type="active site" description="Proton acceptor" evidence="4">
    <location>
        <position position="85"/>
    </location>
</feature>
<dbReference type="NCBIfam" id="NF003627">
    <property type="entry name" value="PRK05265.1-5"/>
    <property type="match status" value="1"/>
</dbReference>
<evidence type="ECO:0000256" key="1">
    <source>
        <dbReference type="ARBA" id="ARBA00022490"/>
    </source>
</evidence>
<gene>
    <name evidence="4" type="primary">pdxJ</name>
    <name evidence="6" type="ORF">J421_2971</name>
</gene>
<feature type="binding site" evidence="4">
    <location>
        <position position="115"/>
    </location>
    <ligand>
        <name>1-deoxy-D-xylulose 5-phosphate</name>
        <dbReference type="ChEBI" id="CHEBI:57792"/>
    </ligand>
</feature>
<feature type="active site" description="Proton donor" evidence="4">
    <location>
        <position position="203"/>
    </location>
</feature>
<dbReference type="Proteomes" id="UP000019151">
    <property type="component" value="Chromosome"/>
</dbReference>
<feature type="active site" description="Proton acceptor" evidence="4">
    <location>
        <position position="58"/>
    </location>
</feature>
<dbReference type="NCBIfam" id="NF003625">
    <property type="entry name" value="PRK05265.1-3"/>
    <property type="match status" value="1"/>
</dbReference>
<dbReference type="InterPro" id="IPR004569">
    <property type="entry name" value="PyrdxlP_synth_PdxJ"/>
</dbReference>
<comment type="subunit">
    <text evidence="4">Homooctamer; tetramer of dimers.</text>
</comment>
<dbReference type="KEGG" id="gba:J421_2971"/>
<evidence type="ECO:0000313" key="7">
    <source>
        <dbReference type="Proteomes" id="UP000019151"/>
    </source>
</evidence>
<dbReference type="STRING" id="861299.J421_2971"/>
<keyword evidence="7" id="KW-1185">Reference proteome</keyword>
<dbReference type="InterPro" id="IPR036130">
    <property type="entry name" value="Pyridoxine-5'_phos_synth"/>
</dbReference>
<sequence length="262" mass="28034">MSDSSTPAGGRFVAPHQRLYVNIDHVATLRQARRGAEPDPAEAARLCEEAGADGITAHLREDRRHIQDRDVDALAAGARTVLNLEMAATEEMRAIAERIRPHQVTLVPERREEITTEGGLDVSRDQDGLARLIADLKRAGVRTSLFIDPDDRMVRLSYELGADAIELHTGRYAHHPDAPEPLAALDAASRQGASLGLAVHAGHGLTVRNVGPVAAIPEIEELNIGHSIVSRAIFHGLAASVREIRAAMDAARAALPASGTPA</sequence>
<dbReference type="GO" id="GO:0033856">
    <property type="term" value="F:pyridoxine 5'-phosphate synthase activity"/>
    <property type="evidence" value="ECO:0007669"/>
    <property type="project" value="UniProtKB-UniRule"/>
</dbReference>
<feature type="binding site" evidence="4">
    <location>
        <begin position="225"/>
        <end position="226"/>
    </location>
    <ligand>
        <name>3-amino-2-oxopropyl phosphate</name>
        <dbReference type="ChEBI" id="CHEBI:57279"/>
    </ligand>
</feature>
<dbReference type="OrthoDB" id="9806590at2"/>
<dbReference type="eggNOG" id="COG0854">
    <property type="taxonomic scope" value="Bacteria"/>
</dbReference>
<feature type="binding site" evidence="4">
    <location>
        <position position="22"/>
    </location>
    <ligand>
        <name>3-amino-2-oxopropyl phosphate</name>
        <dbReference type="ChEBI" id="CHEBI:57279"/>
    </ligand>
</feature>
<dbReference type="SUPFAM" id="SSF63892">
    <property type="entry name" value="Pyridoxine 5'-phosphate synthase"/>
    <property type="match status" value="1"/>
</dbReference>
<dbReference type="RefSeq" id="WP_025411978.1">
    <property type="nucleotide sequence ID" value="NZ_CP007128.1"/>
</dbReference>
<feature type="binding site" evidence="4">
    <location>
        <position position="33"/>
    </location>
    <ligand>
        <name>3-amino-2-oxopropyl phosphate</name>
        <dbReference type="ChEBI" id="CHEBI:57279"/>
    </ligand>
</feature>
<dbReference type="HAMAP" id="MF_00279">
    <property type="entry name" value="PdxJ"/>
    <property type="match status" value="1"/>
</dbReference>
<comment type="similarity">
    <text evidence="4">Belongs to the PNP synthase family.</text>
</comment>
<organism evidence="6 7">
    <name type="scientific">Gemmatirosa kalamazoonensis</name>
    <dbReference type="NCBI Taxonomy" id="861299"/>
    <lineage>
        <taxon>Bacteria</taxon>
        <taxon>Pseudomonadati</taxon>
        <taxon>Gemmatimonadota</taxon>
        <taxon>Gemmatimonadia</taxon>
        <taxon>Gemmatimonadales</taxon>
        <taxon>Gemmatimonadaceae</taxon>
        <taxon>Gemmatirosa</taxon>
    </lineage>
</organism>
<comment type="pathway">
    <text evidence="4">Cofactor biosynthesis; pyridoxine 5'-phosphate biosynthesis; pyridoxine 5'-phosphate from D-erythrose 4-phosphate: step 5/5.</text>
</comment>
<dbReference type="PATRIC" id="fig|861299.3.peg.3023"/>
<dbReference type="HOGENOM" id="CLU_074563_0_0_0"/>
<evidence type="ECO:0000256" key="2">
    <source>
        <dbReference type="ARBA" id="ARBA00022679"/>
    </source>
</evidence>
<dbReference type="InParanoid" id="W0RM41"/>
<feature type="binding site" evidence="4">
    <location>
        <position position="204"/>
    </location>
    <ligand>
        <name>3-amino-2-oxopropyl phosphate</name>
        <dbReference type="ChEBI" id="CHEBI:57279"/>
    </ligand>
</feature>
<comment type="function">
    <text evidence="4">Catalyzes the complicated ring closure reaction between the two acyclic compounds 1-deoxy-D-xylulose-5-phosphate (DXP) and 3-amino-2-oxopropyl phosphate (1-amino-acetone-3-phosphate or AAP) to form pyridoxine 5'-phosphate (PNP) and inorganic phosphate.</text>
</comment>
<evidence type="ECO:0000256" key="5">
    <source>
        <dbReference type="NCBIfam" id="TIGR00559"/>
    </source>
</evidence>
<dbReference type="PANTHER" id="PTHR30456">
    <property type="entry name" value="PYRIDOXINE 5'-PHOSPHATE SYNTHASE"/>
    <property type="match status" value="1"/>
</dbReference>
<feature type="binding site" evidence="4">
    <location>
        <position position="60"/>
    </location>
    <ligand>
        <name>1-deoxy-D-xylulose 5-phosphate</name>
        <dbReference type="ChEBI" id="CHEBI:57792"/>
    </ligand>
</feature>
<protein>
    <recommendedName>
        <fullName evidence="4 5">Pyridoxine 5'-phosphate synthase</fullName>
        <shortName evidence="4">PNP synthase</shortName>
        <ecNumber evidence="4 5">2.6.99.2</ecNumber>
    </recommendedName>
</protein>
<reference evidence="6 7" key="1">
    <citation type="journal article" date="2014" name="Genome Announc.">
        <title>Genome Sequence and Methylome of Soil Bacterium Gemmatirosa kalamazoonensis KBS708T, a Member of the Rarely Cultivated Gemmatimonadetes Phylum.</title>
        <authorList>
            <person name="Debruyn J.M."/>
            <person name="Radosevich M."/>
            <person name="Wommack K.E."/>
            <person name="Polson S.W."/>
            <person name="Hauser L.J."/>
            <person name="Fawaz M.N."/>
            <person name="Korlach J."/>
            <person name="Tsai Y.C."/>
        </authorList>
    </citation>
    <scope>NUCLEOTIDE SEQUENCE [LARGE SCALE GENOMIC DNA]</scope>
    <source>
        <strain evidence="6 7">KBS708</strain>
    </source>
</reference>
<keyword evidence="2 4" id="KW-0808">Transferase</keyword>
<dbReference type="NCBIfam" id="TIGR00559">
    <property type="entry name" value="pdxJ"/>
    <property type="match status" value="1"/>
</dbReference>
<dbReference type="Gene3D" id="3.20.20.70">
    <property type="entry name" value="Aldolase class I"/>
    <property type="match status" value="1"/>
</dbReference>
<proteinExistence type="inferred from homology"/>
<evidence type="ECO:0000256" key="3">
    <source>
        <dbReference type="ARBA" id="ARBA00023096"/>
    </source>
</evidence>
<evidence type="ECO:0000313" key="6">
    <source>
        <dbReference type="EMBL" id="AHG90508.1"/>
    </source>
</evidence>
<feature type="site" description="Transition state stabilizer" evidence="4">
    <location>
        <position position="166"/>
    </location>
</feature>
<dbReference type="GO" id="GO:0005829">
    <property type="term" value="C:cytosol"/>
    <property type="evidence" value="ECO:0007669"/>
    <property type="project" value="TreeGrafter"/>
</dbReference>
<dbReference type="InterPro" id="IPR013785">
    <property type="entry name" value="Aldolase_TIM"/>
</dbReference>
<accession>W0RM41</accession>
<dbReference type="PANTHER" id="PTHR30456:SF0">
    <property type="entry name" value="PYRIDOXINE 5'-PHOSPHATE SYNTHASE"/>
    <property type="match status" value="1"/>
</dbReference>
<feature type="binding site" evidence="4">
    <location>
        <begin position="24"/>
        <end position="25"/>
    </location>
    <ligand>
        <name>1-deoxy-D-xylulose 5-phosphate</name>
        <dbReference type="ChEBI" id="CHEBI:57792"/>
    </ligand>
</feature>
<dbReference type="GO" id="GO:0008615">
    <property type="term" value="P:pyridoxine biosynthetic process"/>
    <property type="evidence" value="ECO:0007669"/>
    <property type="project" value="UniProtKB-UniRule"/>
</dbReference>
<feature type="binding site" evidence="4">
    <location>
        <position position="65"/>
    </location>
    <ligand>
        <name>1-deoxy-D-xylulose 5-phosphate</name>
        <dbReference type="ChEBI" id="CHEBI:57792"/>
    </ligand>
</feature>
<evidence type="ECO:0000256" key="4">
    <source>
        <dbReference type="HAMAP-Rule" id="MF_00279"/>
    </source>
</evidence>
<name>W0RM41_9BACT</name>
<keyword evidence="3 4" id="KW-0664">Pyridoxine biosynthesis</keyword>